<evidence type="ECO:0000313" key="3">
    <source>
        <dbReference type="EMBL" id="RXW15398.1"/>
    </source>
</evidence>
<comment type="caution">
    <text evidence="3">The sequence shown here is derived from an EMBL/GenBank/DDBJ whole genome shotgun (WGS) entry which is preliminary data.</text>
</comment>
<keyword evidence="4" id="KW-1185">Reference proteome</keyword>
<keyword evidence="2" id="KW-0732">Signal</keyword>
<feature type="signal peptide" evidence="2">
    <location>
        <begin position="1"/>
        <end position="22"/>
    </location>
</feature>
<dbReference type="Pfam" id="PF19872">
    <property type="entry name" value="DUF6345"/>
    <property type="match status" value="1"/>
</dbReference>
<dbReference type="InterPro" id="IPR045926">
    <property type="entry name" value="DUF6345"/>
</dbReference>
<organism evidence="3 4">
    <name type="scientific">Candolleomyces aberdarensis</name>
    <dbReference type="NCBI Taxonomy" id="2316362"/>
    <lineage>
        <taxon>Eukaryota</taxon>
        <taxon>Fungi</taxon>
        <taxon>Dikarya</taxon>
        <taxon>Basidiomycota</taxon>
        <taxon>Agaricomycotina</taxon>
        <taxon>Agaricomycetes</taxon>
        <taxon>Agaricomycetidae</taxon>
        <taxon>Agaricales</taxon>
        <taxon>Agaricineae</taxon>
        <taxon>Psathyrellaceae</taxon>
        <taxon>Candolleomyces</taxon>
    </lineage>
</organism>
<evidence type="ECO:0000256" key="1">
    <source>
        <dbReference type="SAM" id="MobiDB-lite"/>
    </source>
</evidence>
<dbReference type="Proteomes" id="UP000290288">
    <property type="component" value="Unassembled WGS sequence"/>
</dbReference>
<gene>
    <name evidence="3" type="ORF">EST38_g10453</name>
</gene>
<reference evidence="3 4" key="1">
    <citation type="submission" date="2019-01" db="EMBL/GenBank/DDBJ databases">
        <title>Draft genome sequence of Psathyrella aberdarensis IHI B618.</title>
        <authorList>
            <person name="Buettner E."/>
            <person name="Kellner H."/>
        </authorList>
    </citation>
    <scope>NUCLEOTIDE SEQUENCE [LARGE SCALE GENOMIC DNA]</scope>
    <source>
        <strain evidence="3 4">IHI B618</strain>
    </source>
</reference>
<dbReference type="AlphaFoldDB" id="A0A4V1Q2K4"/>
<accession>A0A4V1Q2K4</accession>
<name>A0A4V1Q2K4_9AGAR</name>
<feature type="chain" id="PRO_5020949874" evidence="2">
    <location>
        <begin position="23"/>
        <end position="589"/>
    </location>
</feature>
<feature type="region of interest" description="Disordered" evidence="1">
    <location>
        <begin position="300"/>
        <end position="322"/>
    </location>
</feature>
<protein>
    <submittedName>
        <fullName evidence="3">Uncharacterized protein</fullName>
    </submittedName>
</protein>
<proteinExistence type="predicted"/>
<dbReference type="OrthoDB" id="5424205at2759"/>
<evidence type="ECO:0000313" key="4">
    <source>
        <dbReference type="Proteomes" id="UP000290288"/>
    </source>
</evidence>
<sequence>MFTTRFLHVLLLSSLAVAWVELDPSLIPPVPEQLEVYSLGDPAFLPHEWLEGVIGNVANGVKFTKRDDDSSKVYAYNGDELVGFVDKKTGETRVYPNYANIPAAKNPIDIKHALKIFEHGKEGFPADDTHLELIKGASLVGSTLQDTPDNGNLSRRWNDEEPESTFLTHGILQRRIEAANGQKFLFCGPGSQANFGVGPDNKIFSLSYRWKAAKKSGKKVKARPAEKVAQAIKKAMEGKRRVKVKRVDTCYYDSGVKFVQPAYRVLAESLPEDDTGNNATGRNQILRFFPIGDELVENVFPEGPSSEEQPPVEPKDNKHTQSVRSLKPNYFEARASLYERVIKPTVTVGRYVTRNDSDQAAFLENANGFWGNLASSTSLVNFVNSQYYWAYPWLYGSSALSFVNSVNVALTESHGTNHLFSTWKNSGSFETVNIPSTLPSDGYGPGPSNLGQLAYWLINACEVIPTRIDFASDPAPLRRAFDPWWPVFRGGLHAVLGWRTSPYFSDNVAVNTATAMAQGRPVASAWLDEAHNDPVYANRPTYIGHVTGVEQPIGRPAVIYPCGRGSDKVWQVENLGRPTCLEMRYYNND</sequence>
<dbReference type="EMBL" id="SDEE01000557">
    <property type="protein sequence ID" value="RXW15398.1"/>
    <property type="molecule type" value="Genomic_DNA"/>
</dbReference>
<evidence type="ECO:0000256" key="2">
    <source>
        <dbReference type="SAM" id="SignalP"/>
    </source>
</evidence>